<dbReference type="AlphaFoldDB" id="A0A6N8SJZ1"/>
<gene>
    <name evidence="1" type="ORF">GR138_29980</name>
</gene>
<proteinExistence type="predicted"/>
<dbReference type="RefSeq" id="WP_160862903.1">
    <property type="nucleotide sequence ID" value="NZ_WUMK01000023.1"/>
</dbReference>
<reference evidence="1 2" key="1">
    <citation type="submission" date="2019-12" db="EMBL/GenBank/DDBJ databases">
        <title>Shinella kummerowiae sp. nov., a symbiotic bacterium isolated from root nodules of the herbal legume Kummerowia stipulacea.</title>
        <authorList>
            <person name="Gao J."/>
        </authorList>
    </citation>
    <scope>NUCLEOTIDE SEQUENCE [LARGE SCALE GENOMIC DNA]</scope>
    <source>
        <strain evidence="1 2">CCBAU 25048</strain>
    </source>
</reference>
<dbReference type="EMBL" id="WUMK01000023">
    <property type="protein sequence ID" value="MXN49425.1"/>
    <property type="molecule type" value="Genomic_DNA"/>
</dbReference>
<dbReference type="OrthoDB" id="9762536at2"/>
<evidence type="ECO:0000313" key="2">
    <source>
        <dbReference type="Proteomes" id="UP000435802"/>
    </source>
</evidence>
<organism evidence="1 2">
    <name type="scientific">Shinella kummerowiae</name>
    <dbReference type="NCBI Taxonomy" id="417745"/>
    <lineage>
        <taxon>Bacteria</taxon>
        <taxon>Pseudomonadati</taxon>
        <taxon>Pseudomonadota</taxon>
        <taxon>Alphaproteobacteria</taxon>
        <taxon>Hyphomicrobiales</taxon>
        <taxon>Rhizobiaceae</taxon>
        <taxon>Shinella</taxon>
    </lineage>
</organism>
<comment type="caution">
    <text evidence="1">The sequence shown here is derived from an EMBL/GenBank/DDBJ whole genome shotgun (WGS) entry which is preliminary data.</text>
</comment>
<name>A0A6N8SJZ1_9HYPH</name>
<keyword evidence="2" id="KW-1185">Reference proteome</keyword>
<dbReference type="Proteomes" id="UP000435802">
    <property type="component" value="Unassembled WGS sequence"/>
</dbReference>
<evidence type="ECO:0000313" key="1">
    <source>
        <dbReference type="EMBL" id="MXN49425.1"/>
    </source>
</evidence>
<accession>A0A6N8SJZ1</accession>
<sequence>MIFLLRMENEAHQHSLASTNYTLTQLSIVKNKMYSGENILPNALSTLMSNAIIILAQKRDGCAGITHNLICDHAEPDFVITRNPNRVKPTTLVMCALGLISRHSISTLTVTNKIFRPFSVVHFDNLLRIGVVECLLNTCFTGRKMHLTFPANRNSGKPCTMN</sequence>
<protein>
    <submittedName>
        <fullName evidence="1">Uncharacterized protein</fullName>
    </submittedName>
</protein>